<feature type="domain" description="Transglutaminase-like" evidence="1">
    <location>
        <begin position="173"/>
        <end position="233"/>
    </location>
</feature>
<reference evidence="2 3" key="1">
    <citation type="submission" date="2017-03" db="EMBL/GenBank/DDBJ databases">
        <authorList>
            <person name="Afonso C.L."/>
            <person name="Miller P.J."/>
            <person name="Scott M.A."/>
            <person name="Spackman E."/>
            <person name="Goraichik I."/>
            <person name="Dimitrov K.M."/>
            <person name="Suarez D.L."/>
            <person name="Swayne D.E."/>
        </authorList>
    </citation>
    <scope>NUCLEOTIDE SEQUENCE [LARGE SCALE GENOMIC DNA]</scope>
    <source>
        <strain evidence="2 3">CECT 7971</strain>
    </source>
</reference>
<evidence type="ECO:0000313" key="2">
    <source>
        <dbReference type="EMBL" id="SLN59368.1"/>
    </source>
</evidence>
<evidence type="ECO:0000259" key="1">
    <source>
        <dbReference type="SMART" id="SM00460"/>
    </source>
</evidence>
<keyword evidence="3" id="KW-1185">Reference proteome</keyword>
<dbReference type="SUPFAM" id="SSF54001">
    <property type="entry name" value="Cysteine proteinases"/>
    <property type="match status" value="1"/>
</dbReference>
<sequence length="274" mass="30158">MGLYPPCPLHQLGHRLLISIQTNIIYTVQSPCTLLLQIEAAQDGTQRCERALLSAQPDVAWTTVTGEENIGVRRWGRVNQTFDCTYTAQVRVQRPAVLLSRLNTTPYAALPNDVIKFLMPSRYCHTEAFLDFVAQQFAQLSGGPLIAAMADWITAHFTYDNAASTASTTATDSFIARAGVCRDYAHVLIAMARSAGIPARIVSAYAPDVTPQDFHAVVEVFLDGQWHLIDPTGMAYAPEIVRIGVGRDAADVSFMTSYGWMTFKNQSVQVSRIT</sequence>
<accession>A0A1Y5TA48</accession>
<dbReference type="InterPro" id="IPR002931">
    <property type="entry name" value="Transglutaminase-like"/>
</dbReference>
<proteinExistence type="predicted"/>
<dbReference type="Gene3D" id="2.60.40.2250">
    <property type="match status" value="1"/>
</dbReference>
<dbReference type="PANTHER" id="PTHR33490:SF12">
    <property type="entry name" value="BLL5557 PROTEIN"/>
    <property type="match status" value="1"/>
</dbReference>
<dbReference type="EMBL" id="FWFW01000011">
    <property type="protein sequence ID" value="SLN59368.1"/>
    <property type="molecule type" value="Genomic_DNA"/>
</dbReference>
<dbReference type="STRING" id="658057.SAMN04488032_111111"/>
<dbReference type="Gene3D" id="3.10.620.30">
    <property type="match status" value="1"/>
</dbReference>
<protein>
    <submittedName>
        <fullName evidence="2">Transglutaminase-like superfamily protein</fullName>
    </submittedName>
</protein>
<dbReference type="SMART" id="SM00460">
    <property type="entry name" value="TGc"/>
    <property type="match status" value="1"/>
</dbReference>
<dbReference type="InterPro" id="IPR038765">
    <property type="entry name" value="Papain-like_cys_pep_sf"/>
</dbReference>
<organism evidence="2 3">
    <name type="scientific">Pacificibacter marinus</name>
    <dbReference type="NCBI Taxonomy" id="658057"/>
    <lineage>
        <taxon>Bacteria</taxon>
        <taxon>Pseudomonadati</taxon>
        <taxon>Pseudomonadota</taxon>
        <taxon>Alphaproteobacteria</taxon>
        <taxon>Rhodobacterales</taxon>
        <taxon>Roseobacteraceae</taxon>
        <taxon>Pacificibacter</taxon>
    </lineage>
</organism>
<name>A0A1Y5TA48_9RHOB</name>
<dbReference type="PANTHER" id="PTHR33490">
    <property type="entry name" value="BLR5614 PROTEIN-RELATED"/>
    <property type="match status" value="1"/>
</dbReference>
<dbReference type="AlphaFoldDB" id="A0A1Y5TA48"/>
<evidence type="ECO:0000313" key="3">
    <source>
        <dbReference type="Proteomes" id="UP000193307"/>
    </source>
</evidence>
<dbReference type="Proteomes" id="UP000193307">
    <property type="component" value="Unassembled WGS sequence"/>
</dbReference>
<dbReference type="OrthoDB" id="5438043at2"/>
<gene>
    <name evidence="2" type="ORF">PAM7971_03068</name>
</gene>
<dbReference type="Pfam" id="PF01841">
    <property type="entry name" value="Transglut_core"/>
    <property type="match status" value="1"/>
</dbReference>